<dbReference type="SUPFAM" id="SSF89796">
    <property type="entry name" value="CoA-transferase family III (CaiB/BaiF)"/>
    <property type="match status" value="1"/>
</dbReference>
<feature type="region of interest" description="Disordered" evidence="1">
    <location>
        <begin position="52"/>
        <end position="106"/>
    </location>
</feature>
<dbReference type="Gene3D" id="3.40.50.10540">
    <property type="entry name" value="Crotonobetainyl-coa:carnitine coa-transferase, domain 1"/>
    <property type="match status" value="1"/>
</dbReference>
<feature type="compositionally biased region" description="Basic and acidic residues" evidence="1">
    <location>
        <begin position="94"/>
        <end position="106"/>
    </location>
</feature>
<organism evidence="2 3">
    <name type="scientific">Pseudonocardia bannensis</name>
    <dbReference type="NCBI Taxonomy" id="630973"/>
    <lineage>
        <taxon>Bacteria</taxon>
        <taxon>Bacillati</taxon>
        <taxon>Actinomycetota</taxon>
        <taxon>Actinomycetes</taxon>
        <taxon>Pseudonocardiales</taxon>
        <taxon>Pseudonocardiaceae</taxon>
        <taxon>Pseudonocardia</taxon>
    </lineage>
</organism>
<evidence type="ECO:0000313" key="3">
    <source>
        <dbReference type="Proteomes" id="UP000586918"/>
    </source>
</evidence>
<dbReference type="RefSeq" id="WP_169415171.1">
    <property type="nucleotide sequence ID" value="NZ_JAAXKZ010000113.1"/>
</dbReference>
<dbReference type="Gene3D" id="3.30.1540.10">
    <property type="entry name" value="formyl-coa transferase, domain 3"/>
    <property type="match status" value="1"/>
</dbReference>
<protein>
    <submittedName>
        <fullName evidence="2">Uncharacterized protein</fullName>
    </submittedName>
</protein>
<evidence type="ECO:0000313" key="2">
    <source>
        <dbReference type="EMBL" id="NMH94486.1"/>
    </source>
</evidence>
<dbReference type="EMBL" id="JAAXKZ010000113">
    <property type="protein sequence ID" value="NMH94486.1"/>
    <property type="molecule type" value="Genomic_DNA"/>
</dbReference>
<dbReference type="GO" id="GO:0003824">
    <property type="term" value="F:catalytic activity"/>
    <property type="evidence" value="ECO:0007669"/>
    <property type="project" value="InterPro"/>
</dbReference>
<dbReference type="AlphaFoldDB" id="A0A848DPX0"/>
<gene>
    <name evidence="2" type="ORF">HF519_23495</name>
</gene>
<dbReference type="Proteomes" id="UP000586918">
    <property type="component" value="Unassembled WGS sequence"/>
</dbReference>
<keyword evidence="3" id="KW-1185">Reference proteome</keyword>
<dbReference type="InterPro" id="IPR044855">
    <property type="entry name" value="CoA-Trfase_III_dom3_sf"/>
</dbReference>
<comment type="caution">
    <text evidence="2">The sequence shown here is derived from an EMBL/GenBank/DDBJ whole genome shotgun (WGS) entry which is preliminary data.</text>
</comment>
<reference evidence="2 3" key="1">
    <citation type="submission" date="2020-04" db="EMBL/GenBank/DDBJ databases">
        <authorList>
            <person name="Klaysubun C."/>
            <person name="Duangmal K."/>
            <person name="Lipun K."/>
        </authorList>
    </citation>
    <scope>NUCLEOTIDE SEQUENCE [LARGE SCALE GENOMIC DNA]</scope>
    <source>
        <strain evidence="2 3">DSM 45300</strain>
    </source>
</reference>
<name>A0A848DPX0_9PSEU</name>
<dbReference type="InterPro" id="IPR023606">
    <property type="entry name" value="CoA-Trfase_III_dom_1_sf"/>
</dbReference>
<accession>A0A848DPX0</accession>
<sequence length="106" mass="11004">MVPPPSALAPLRVELLATRPAAEWATACMAAGAPAGVLDDVAGAFQSATDLGLEPVGTLPRPDGSTVRLPRNPIRLSATPPTYRCAPPRLGYPHGHDSKPDEGDSR</sequence>
<dbReference type="Pfam" id="PF02515">
    <property type="entry name" value="CoA_transf_3"/>
    <property type="match status" value="1"/>
</dbReference>
<evidence type="ECO:0000256" key="1">
    <source>
        <dbReference type="SAM" id="MobiDB-lite"/>
    </source>
</evidence>
<proteinExistence type="predicted"/>
<dbReference type="InterPro" id="IPR003673">
    <property type="entry name" value="CoA-Trfase_fam_III"/>
</dbReference>